<dbReference type="EMBL" id="WNEG01000060">
    <property type="protein sequence ID" value="NMG83190.1"/>
    <property type="molecule type" value="Genomic_DNA"/>
</dbReference>
<keyword evidence="3" id="KW-0067">ATP-binding</keyword>
<dbReference type="InterPro" id="IPR014746">
    <property type="entry name" value="Gln_synth/guanido_kin_cat_dom"/>
</dbReference>
<name>A0A848D8V4_9EURY</name>
<dbReference type="AlphaFoldDB" id="A0A848D8V4"/>
<evidence type="ECO:0000259" key="5">
    <source>
        <dbReference type="Pfam" id="PF02934"/>
    </source>
</evidence>
<reference evidence="6" key="1">
    <citation type="journal article" date="2020" name="MBio">
        <title>'Candidatus Ethanoperedens,' a Thermophilic Genus of Archaea Mediating the Anaerobic Oxidation of Ethane.</title>
        <authorList>
            <person name="Hahn C.J."/>
            <person name="Laso-Perez R."/>
            <person name="Vulcano F."/>
            <person name="Vaziourakis K.M."/>
            <person name="Stokke R."/>
            <person name="Steen I.H."/>
            <person name="Teske A."/>
            <person name="Boetius A."/>
            <person name="Liebeke M."/>
            <person name="Amann R."/>
            <person name="Knittel K."/>
            <person name="Wegener G."/>
        </authorList>
    </citation>
    <scope>NUCLEOTIDE SEQUENCE</scope>
    <source>
        <strain evidence="6">GoM-Arc1-LC-WB58</strain>
    </source>
</reference>
<dbReference type="Proteomes" id="UP000606580">
    <property type="component" value="Unassembled WGS sequence"/>
</dbReference>
<proteinExistence type="predicted"/>
<keyword evidence="6" id="KW-0808">Transferase</keyword>
<accession>A0A848D8V4</accession>
<dbReference type="PANTHER" id="PTHR11659:SF0">
    <property type="entry name" value="GLUTAMYL-TRNA(GLN) AMIDOTRANSFERASE SUBUNIT B, MITOCHONDRIAL"/>
    <property type="match status" value="1"/>
</dbReference>
<dbReference type="GO" id="GO:0070681">
    <property type="term" value="P:glutaminyl-tRNAGln biosynthesis via transamidation"/>
    <property type="evidence" value="ECO:0007669"/>
    <property type="project" value="TreeGrafter"/>
</dbReference>
<evidence type="ECO:0000256" key="2">
    <source>
        <dbReference type="ARBA" id="ARBA00022741"/>
    </source>
</evidence>
<dbReference type="PANTHER" id="PTHR11659">
    <property type="entry name" value="GLUTAMYL-TRNA GLN AMIDOTRANSFERASE SUBUNIT B MITOCHONDRIAL AND PROKARYOTIC PET112-RELATED"/>
    <property type="match status" value="1"/>
</dbReference>
<keyword evidence="2" id="KW-0547">Nucleotide-binding</keyword>
<dbReference type="InterPro" id="IPR017959">
    <property type="entry name" value="Asn/Gln-tRNA_amidoTrfase_suB/E"/>
</dbReference>
<keyword evidence="4" id="KW-0648">Protein biosynthesis</keyword>
<dbReference type="InterPro" id="IPR006075">
    <property type="entry name" value="Asn/Gln-tRNA_Trfase_suB/E_cat"/>
</dbReference>
<comment type="caution">
    <text evidence="6">The sequence shown here is derived from an EMBL/GenBank/DDBJ whole genome shotgun (WGS) entry which is preliminary data.</text>
</comment>
<feature type="domain" description="Aspartyl/Glutamyl-tRNA(Gln) amidotransferase subunit B/E catalytic" evidence="5">
    <location>
        <begin position="9"/>
        <end position="102"/>
    </location>
</feature>
<evidence type="ECO:0000256" key="4">
    <source>
        <dbReference type="ARBA" id="ARBA00022917"/>
    </source>
</evidence>
<dbReference type="GO" id="GO:0005524">
    <property type="term" value="F:ATP binding"/>
    <property type="evidence" value="ECO:0007669"/>
    <property type="project" value="UniProtKB-KW"/>
</dbReference>
<keyword evidence="1" id="KW-0436">Ligase</keyword>
<evidence type="ECO:0000256" key="3">
    <source>
        <dbReference type="ARBA" id="ARBA00022840"/>
    </source>
</evidence>
<feature type="non-terminal residue" evidence="6">
    <location>
        <position position="102"/>
    </location>
</feature>
<dbReference type="GO" id="GO:0006412">
    <property type="term" value="P:translation"/>
    <property type="evidence" value="ECO:0007669"/>
    <property type="project" value="UniProtKB-KW"/>
</dbReference>
<dbReference type="GO" id="GO:0016740">
    <property type="term" value="F:transferase activity"/>
    <property type="evidence" value="ECO:0007669"/>
    <property type="project" value="UniProtKB-KW"/>
</dbReference>
<evidence type="ECO:0000313" key="7">
    <source>
        <dbReference type="Proteomes" id="UP000606580"/>
    </source>
</evidence>
<dbReference type="GO" id="GO:0050567">
    <property type="term" value="F:glutaminyl-tRNA synthase (glutamine-hydrolyzing) activity"/>
    <property type="evidence" value="ECO:0007669"/>
    <property type="project" value="TreeGrafter"/>
</dbReference>
<evidence type="ECO:0000256" key="1">
    <source>
        <dbReference type="ARBA" id="ARBA00022598"/>
    </source>
</evidence>
<sequence>MAYENKDQVKIGLEVHIQLNKLNTKMFCGCRTDYHSDEPNTHTCPICLGLPGTLPVVNKKAVECAIKVGLALNCKISEYTQFYRKNYYYPDLPKGFQITQYD</sequence>
<gene>
    <name evidence="6" type="ORF">GIS02_03160</name>
</gene>
<evidence type="ECO:0000313" key="6">
    <source>
        <dbReference type="EMBL" id="NMG83190.1"/>
    </source>
</evidence>
<protein>
    <submittedName>
        <fullName evidence="6">Asp-tRNA(Asn)/Glu-tRNA(Gln) amidotransferase GatCAB subunit B</fullName>
    </submittedName>
</protein>
<organism evidence="6 7">
    <name type="scientific">Candidatus Ethanoperedens thermophilum</name>
    <dbReference type="NCBI Taxonomy" id="2766897"/>
    <lineage>
        <taxon>Archaea</taxon>
        <taxon>Methanobacteriati</taxon>
        <taxon>Methanobacteriota</taxon>
        <taxon>Stenosarchaea group</taxon>
        <taxon>Methanomicrobia</taxon>
        <taxon>Methanosarcinales</taxon>
        <taxon>Methanosarcinales incertae sedis</taxon>
        <taxon>GOM Arc I cluster</taxon>
        <taxon>Candidatus Ethanoperedens</taxon>
    </lineage>
</organism>
<dbReference type="SUPFAM" id="SSF55931">
    <property type="entry name" value="Glutamine synthetase/guanido kinase"/>
    <property type="match status" value="1"/>
</dbReference>
<dbReference type="Pfam" id="PF02934">
    <property type="entry name" value="GatB_N"/>
    <property type="match status" value="1"/>
</dbReference>